<organism evidence="1 2">
    <name type="scientific">Leptolyngbya iicbica LK</name>
    <dbReference type="NCBI Taxonomy" id="2294035"/>
    <lineage>
        <taxon>Bacteria</taxon>
        <taxon>Bacillati</taxon>
        <taxon>Cyanobacteriota</taxon>
        <taxon>Cyanophyceae</taxon>
        <taxon>Leptolyngbyales</taxon>
        <taxon>Leptolyngbyaceae</taxon>
        <taxon>Leptolyngbya group</taxon>
        <taxon>Leptolyngbya</taxon>
        <taxon>Leptolyngbya iicbica</taxon>
    </lineage>
</organism>
<dbReference type="InterPro" id="IPR025361">
    <property type="entry name" value="DUF4265"/>
</dbReference>
<proteinExistence type="predicted"/>
<dbReference type="Pfam" id="PF14085">
    <property type="entry name" value="DUF4265"/>
    <property type="match status" value="1"/>
</dbReference>
<dbReference type="RefSeq" id="WP_052288207.1">
    <property type="nucleotide sequence ID" value="NZ_QVFV01000001.1"/>
</dbReference>
<dbReference type="OrthoDB" id="1030945at2"/>
<dbReference type="EMBL" id="QVFV01000001">
    <property type="protein sequence ID" value="RZM82117.1"/>
    <property type="molecule type" value="Genomic_DNA"/>
</dbReference>
<evidence type="ECO:0000313" key="2">
    <source>
        <dbReference type="Proteomes" id="UP000292459"/>
    </source>
</evidence>
<name>A0A4Q7EGA7_9CYAN</name>
<accession>A0A4Q7EGA7</accession>
<reference evidence="1 2" key="1">
    <citation type="submission" date="2018-11" db="EMBL/GenBank/DDBJ databases">
        <title>Whole genome sequencing of an environmental sample.</title>
        <authorList>
            <person name="Sarangi A.N."/>
            <person name="Singh D."/>
            <person name="Tripathy S."/>
        </authorList>
    </citation>
    <scope>NUCLEOTIDE SEQUENCE [LARGE SCALE GENOMIC DNA]</scope>
    <source>
        <strain evidence="1 2">Lakshadweep</strain>
    </source>
</reference>
<comment type="caution">
    <text evidence="1">The sequence shown here is derived from an EMBL/GenBank/DDBJ whole genome shotgun (WGS) entry which is preliminary data.</text>
</comment>
<evidence type="ECO:0000313" key="1">
    <source>
        <dbReference type="EMBL" id="RZM82117.1"/>
    </source>
</evidence>
<dbReference type="AlphaFoldDB" id="A0A4Q7EGA7"/>
<gene>
    <name evidence="1" type="ORF">DYY88_02335</name>
</gene>
<protein>
    <submittedName>
        <fullName evidence="1">DUF4265 domain-containing protein</fullName>
    </submittedName>
</protein>
<dbReference type="Proteomes" id="UP000292459">
    <property type="component" value="Unassembled WGS sequence"/>
</dbReference>
<keyword evidence="2" id="KW-1185">Reference proteome</keyword>
<sequence length="161" mass="18533">MSNENLEKVYIDLPNHWAIGGESLWATPLGNDLYRIENVPFFAYGLNFLDIVVATADSDELKPEIRRVVTPSGHRTYRIIFNKEIGRERQIDLLRTLEKYEASYERADEINVAIDIKPSGDYVAVYDQLDEYEKAGLLFFETCEARIDGSFDDMPDDVEND</sequence>